<sequence length="232" mass="26095">MRIAMWSGPRNLSTAMMYSFGNRADFAIWDEPFYAPYLAATGLDHPMRDEILAAHEVNPAKVATRCIDSIPAQKAHFYMKHMPHHMIYGMPLDWANECVNVHLIRHPARVIASYGVKRQEMTFNDIGYAQQAALFDKIGGHVIDSADIRTNPEKMLRKLCEAIDLPFEPAMLKWKAGPRAEDGVWAAHWYNAVHQSTGFAGAEGPLPELEGEAAELCAQALPYYERLAARKL</sequence>
<keyword evidence="4" id="KW-1185">Reference proteome</keyword>
<dbReference type="EMBL" id="PVTP01000011">
    <property type="protein sequence ID" value="PRY75721.1"/>
    <property type="molecule type" value="Genomic_DNA"/>
</dbReference>
<dbReference type="InterPro" id="IPR050571">
    <property type="entry name" value="Class-IV_PLP-Dep_Aminotrnsfr"/>
</dbReference>
<dbReference type="InterPro" id="IPR027417">
    <property type="entry name" value="P-loop_NTPase"/>
</dbReference>
<comment type="similarity">
    <text evidence="1">Belongs to the class-IV pyridoxal-phosphate-dependent aminotransferase family.</text>
</comment>
<name>A0A2T0VVU9_9RHOB</name>
<dbReference type="OrthoDB" id="272985at2"/>
<comment type="caution">
    <text evidence="3">The sequence shown here is derived from an EMBL/GenBank/DDBJ whole genome shotgun (WGS) entry which is preliminary data.</text>
</comment>
<evidence type="ECO:0000313" key="3">
    <source>
        <dbReference type="EMBL" id="PRY75721.1"/>
    </source>
</evidence>
<dbReference type="Gene3D" id="3.40.50.300">
    <property type="entry name" value="P-loop containing nucleotide triphosphate hydrolases"/>
    <property type="match status" value="1"/>
</dbReference>
<proteinExistence type="inferred from homology"/>
<dbReference type="AlphaFoldDB" id="A0A2T0VVU9"/>
<dbReference type="Pfam" id="PF19798">
    <property type="entry name" value="Sulfotransfer_5"/>
    <property type="match status" value="1"/>
</dbReference>
<evidence type="ECO:0000313" key="4">
    <source>
        <dbReference type="Proteomes" id="UP000238007"/>
    </source>
</evidence>
<dbReference type="RefSeq" id="WP_106358698.1">
    <property type="nucleotide sequence ID" value="NZ_PVTP01000011.1"/>
</dbReference>
<evidence type="ECO:0000256" key="1">
    <source>
        <dbReference type="ARBA" id="ARBA00009320"/>
    </source>
</evidence>
<reference evidence="3 4" key="1">
    <citation type="submission" date="2018-03" db="EMBL/GenBank/DDBJ databases">
        <title>Genomic Encyclopedia of Archaeal and Bacterial Type Strains, Phase II (KMG-II): from individual species to whole genera.</title>
        <authorList>
            <person name="Goeker M."/>
        </authorList>
    </citation>
    <scope>NUCLEOTIDE SEQUENCE [LARGE SCALE GENOMIC DNA]</scope>
    <source>
        <strain evidence="3 4">DSM 101533</strain>
    </source>
</reference>
<dbReference type="PANTHER" id="PTHR42743">
    <property type="entry name" value="AMINO-ACID AMINOTRANSFERASE"/>
    <property type="match status" value="1"/>
</dbReference>
<gene>
    <name evidence="3" type="ORF">CLV80_11172</name>
</gene>
<dbReference type="Proteomes" id="UP000238007">
    <property type="component" value="Unassembled WGS sequence"/>
</dbReference>
<accession>A0A2T0VVU9</accession>
<dbReference type="SUPFAM" id="SSF52540">
    <property type="entry name" value="P-loop containing nucleoside triphosphate hydrolases"/>
    <property type="match status" value="1"/>
</dbReference>
<dbReference type="GO" id="GO:0009082">
    <property type="term" value="P:branched-chain amino acid biosynthetic process"/>
    <property type="evidence" value="ECO:0007669"/>
    <property type="project" value="UniProtKB-KW"/>
</dbReference>
<protein>
    <recommendedName>
        <fullName evidence="5">Branched-chain amino acid aminotransferase</fullName>
    </recommendedName>
</protein>
<evidence type="ECO:0008006" key="5">
    <source>
        <dbReference type="Google" id="ProtNLM"/>
    </source>
</evidence>
<keyword evidence="2" id="KW-0100">Branched-chain amino acid biosynthesis</keyword>
<evidence type="ECO:0000256" key="2">
    <source>
        <dbReference type="ARBA" id="ARBA00023304"/>
    </source>
</evidence>
<organism evidence="3 4">
    <name type="scientific">Yoonia maritima</name>
    <dbReference type="NCBI Taxonomy" id="1435347"/>
    <lineage>
        <taxon>Bacteria</taxon>
        <taxon>Pseudomonadati</taxon>
        <taxon>Pseudomonadota</taxon>
        <taxon>Alphaproteobacteria</taxon>
        <taxon>Rhodobacterales</taxon>
        <taxon>Paracoccaceae</taxon>
        <taxon>Yoonia</taxon>
    </lineage>
</organism>
<dbReference type="PANTHER" id="PTHR42743:SF11">
    <property type="entry name" value="AMINODEOXYCHORISMATE LYASE"/>
    <property type="match status" value="1"/>
</dbReference>
<keyword evidence="2" id="KW-0028">Amino-acid biosynthesis</keyword>